<dbReference type="PIRSF" id="PIRSF036492">
    <property type="entry name" value="ALDH"/>
    <property type="match status" value="1"/>
</dbReference>
<dbReference type="Pfam" id="PF00171">
    <property type="entry name" value="Aldedh"/>
    <property type="match status" value="1"/>
</dbReference>
<evidence type="ECO:0000313" key="8">
    <source>
        <dbReference type="EMBL" id="AUX26457.1"/>
    </source>
</evidence>
<comment type="similarity">
    <text evidence="1 3 6">Belongs to the aldehyde dehydrogenase family.</text>
</comment>
<dbReference type="Gene3D" id="3.40.605.10">
    <property type="entry name" value="Aldehyde Dehydrogenase, Chain A, domain 1"/>
    <property type="match status" value="1"/>
</dbReference>
<evidence type="ECO:0000259" key="7">
    <source>
        <dbReference type="Pfam" id="PF00171"/>
    </source>
</evidence>
<dbReference type="InterPro" id="IPR015590">
    <property type="entry name" value="Aldehyde_DH_dom"/>
</dbReference>
<dbReference type="InterPro" id="IPR029510">
    <property type="entry name" value="Ald_DH_CS_GLU"/>
</dbReference>
<dbReference type="InterPro" id="IPR016161">
    <property type="entry name" value="Ald_DH/histidinol_DH"/>
</dbReference>
<dbReference type="PANTHER" id="PTHR11699">
    <property type="entry name" value="ALDEHYDE DEHYDROGENASE-RELATED"/>
    <property type="match status" value="1"/>
</dbReference>
<dbReference type="OrthoDB" id="9762436at2"/>
<gene>
    <name evidence="8" type="primary">aldA</name>
    <name evidence="8" type="ORF">SOCEGT47_070260</name>
</gene>
<reference evidence="8 9" key="1">
    <citation type="submission" date="2015-09" db="EMBL/GenBank/DDBJ databases">
        <title>Sorangium comparison.</title>
        <authorList>
            <person name="Zaburannyi N."/>
            <person name="Bunk B."/>
            <person name="Overmann J."/>
            <person name="Mueller R."/>
        </authorList>
    </citation>
    <scope>NUCLEOTIDE SEQUENCE [LARGE SCALE GENOMIC DNA]</scope>
    <source>
        <strain evidence="8 9">So ceGT47</strain>
    </source>
</reference>
<dbReference type="EMBL" id="CP012670">
    <property type="protein sequence ID" value="AUX26457.1"/>
    <property type="molecule type" value="Genomic_DNA"/>
</dbReference>
<evidence type="ECO:0000313" key="9">
    <source>
        <dbReference type="Proteomes" id="UP000295781"/>
    </source>
</evidence>
<dbReference type="RefSeq" id="WP_129354073.1">
    <property type="nucleotide sequence ID" value="NZ_CP012670.1"/>
</dbReference>
<dbReference type="Gene3D" id="3.40.309.10">
    <property type="entry name" value="Aldehyde Dehydrogenase, Chain A, domain 2"/>
    <property type="match status" value="1"/>
</dbReference>
<evidence type="ECO:0000256" key="4">
    <source>
        <dbReference type="PIRSR" id="PIRSR036492-1"/>
    </source>
</evidence>
<accession>A0A4P2Q9Z0</accession>
<sequence length="516" mass="55753">MAQAFSASTTTTPATRTLVLHSPIDGSRRGEVPLMGDAEVRAAVERARAAQRAWAELPIEARAERVARIIDAFVERMDDLVDAVVLETGKPRNDALAEWITVADVCHYFTRHAARILADTPIKLHHMKWRGSYVTHVPMGVIGVISPWNLPLAIPMGSVIEALIAGNAVVVKPSELTPLTLLKAREITDAAGIPSDLFQVVTGDGRTGAALIDAGVQKVVFTGGVSTGRRVGAACAERLIPCVLELGGKAPLIACSDCDVERTARSIVAGGFINSGQLCISVERVLATEAVHDRLVERVVALTRELRQGDARARDVEVGPMIFARQIDIVEAHIQDAVARGAHVATGGRRVEGPGMFFEPTVLTRCTPEMTVMREEIFGPIVPIMKVRDEEEAIRLANDSSLGLHAYVFSQDKARARAIAARVEAGTVMINDVLVSYCAPEAPFGGIKSSGYGRVHSDESLRAMCHPRHVNYDRFAMPLNSPLLFPYTSAKYRGLRAAIVATFKRAPLVGRLADFL</sequence>
<evidence type="ECO:0000256" key="6">
    <source>
        <dbReference type="RuleBase" id="RU003345"/>
    </source>
</evidence>
<feature type="active site" evidence="4">
    <location>
        <position position="279"/>
    </location>
</feature>
<dbReference type="InterPro" id="IPR016162">
    <property type="entry name" value="Ald_DH_N"/>
</dbReference>
<name>A0A4P2Q9Z0_SORCE</name>
<protein>
    <recommendedName>
        <fullName evidence="3">Aldehyde dehydrogenase</fullName>
    </recommendedName>
</protein>
<evidence type="ECO:0000256" key="1">
    <source>
        <dbReference type="ARBA" id="ARBA00009986"/>
    </source>
</evidence>
<dbReference type="CDD" id="cd07099">
    <property type="entry name" value="ALDH_DDALDH"/>
    <property type="match status" value="1"/>
</dbReference>
<keyword evidence="2 3" id="KW-0560">Oxidoreductase</keyword>
<feature type="active site" evidence="4 5">
    <location>
        <position position="245"/>
    </location>
</feature>
<dbReference type="PROSITE" id="PS00687">
    <property type="entry name" value="ALDEHYDE_DEHYDR_GLU"/>
    <property type="match status" value="1"/>
</dbReference>
<dbReference type="InterPro" id="IPR016163">
    <property type="entry name" value="Ald_DH_C"/>
</dbReference>
<dbReference type="SUPFAM" id="SSF53720">
    <property type="entry name" value="ALDH-like"/>
    <property type="match status" value="1"/>
</dbReference>
<feature type="domain" description="Aldehyde dehydrogenase" evidence="7">
    <location>
        <begin position="15"/>
        <end position="470"/>
    </location>
</feature>
<dbReference type="Proteomes" id="UP000295781">
    <property type="component" value="Chromosome"/>
</dbReference>
<organism evidence="8 9">
    <name type="scientific">Sorangium cellulosum</name>
    <name type="common">Polyangium cellulosum</name>
    <dbReference type="NCBI Taxonomy" id="56"/>
    <lineage>
        <taxon>Bacteria</taxon>
        <taxon>Pseudomonadati</taxon>
        <taxon>Myxococcota</taxon>
        <taxon>Polyangia</taxon>
        <taxon>Polyangiales</taxon>
        <taxon>Polyangiaceae</taxon>
        <taxon>Sorangium</taxon>
    </lineage>
</organism>
<dbReference type="FunFam" id="3.40.309.10:FF:000009">
    <property type="entry name" value="Aldehyde dehydrogenase A"/>
    <property type="match status" value="1"/>
</dbReference>
<dbReference type="GO" id="GO:0016620">
    <property type="term" value="F:oxidoreductase activity, acting on the aldehyde or oxo group of donors, NAD or NADP as acceptor"/>
    <property type="evidence" value="ECO:0007669"/>
    <property type="project" value="InterPro"/>
</dbReference>
<proteinExistence type="inferred from homology"/>
<dbReference type="InterPro" id="IPR012394">
    <property type="entry name" value="Aldehyde_DH_NAD(P)"/>
</dbReference>
<dbReference type="AlphaFoldDB" id="A0A4P2Q9Z0"/>
<evidence type="ECO:0000256" key="3">
    <source>
        <dbReference type="PIRNR" id="PIRNR036492"/>
    </source>
</evidence>
<dbReference type="GO" id="GO:0006081">
    <property type="term" value="P:aldehyde metabolic process"/>
    <property type="evidence" value="ECO:0007669"/>
    <property type="project" value="InterPro"/>
</dbReference>
<evidence type="ECO:0000256" key="5">
    <source>
        <dbReference type="PROSITE-ProRule" id="PRU10007"/>
    </source>
</evidence>
<evidence type="ECO:0000256" key="2">
    <source>
        <dbReference type="ARBA" id="ARBA00023002"/>
    </source>
</evidence>